<dbReference type="EMBL" id="WTTO01000006">
    <property type="protein sequence ID" value="NAR72545.1"/>
    <property type="molecule type" value="Genomic_DNA"/>
</dbReference>
<dbReference type="EMBL" id="CP031976">
    <property type="protein sequence ID" value="QHI14578.1"/>
    <property type="molecule type" value="Genomic_DNA"/>
</dbReference>
<evidence type="ECO:0000313" key="3">
    <source>
        <dbReference type="EMBL" id="QHI14578.1"/>
    </source>
</evidence>
<name>A0A514TM56_ACIHA</name>
<evidence type="ECO:0000256" key="1">
    <source>
        <dbReference type="SAM" id="Phobius"/>
    </source>
</evidence>
<proteinExistence type="predicted"/>
<feature type="transmembrane region" description="Helical" evidence="1">
    <location>
        <begin position="57"/>
        <end position="81"/>
    </location>
</feature>
<feature type="transmembrane region" description="Helical" evidence="1">
    <location>
        <begin position="101"/>
        <end position="121"/>
    </location>
</feature>
<evidence type="ECO:0000313" key="5">
    <source>
        <dbReference type="Proteomes" id="UP000463868"/>
    </source>
</evidence>
<sequence length="267" mass="31211">MIKNKKSKILMKAYKKQTPLYSVLKYVVILMSIIGIIIIFIYDNDQTNYPYYPSKFAQFIILIISILSALCIFIYTFNYLWKRDIPTLKKDYFYRPIQLKVYSGLFLVLALISSALFAWMAKQATVWIINGLFSVMIHAWGNDQIIIVQIQQKVFENPDHQQSITLGSIRHSYTLIDPAPYKIAAKISINDHQHWLPIHCYTGPSQPQLTTSQYNLNGKVSFLGFRCIEKCTLDYRYQTHNHQPVASQNLLECEELYRKTYEANQNK</sequence>
<dbReference type="Proteomes" id="UP000463868">
    <property type="component" value="Chromosome"/>
</dbReference>
<keyword evidence="1" id="KW-0812">Transmembrane</keyword>
<organism evidence="2 4">
    <name type="scientific">Acinetobacter haemolyticus</name>
    <dbReference type="NCBI Taxonomy" id="29430"/>
    <lineage>
        <taxon>Bacteria</taxon>
        <taxon>Pseudomonadati</taxon>
        <taxon>Pseudomonadota</taxon>
        <taxon>Gammaproteobacteria</taxon>
        <taxon>Moraxellales</taxon>
        <taxon>Moraxellaceae</taxon>
        <taxon>Acinetobacter</taxon>
    </lineage>
</organism>
<dbReference type="AlphaFoldDB" id="A0A514TM56"/>
<gene>
    <name evidence="3" type="ORF">AhaeAN43_15020</name>
    <name evidence="2" type="ORF">GPS52_03370</name>
</gene>
<dbReference type="RefSeq" id="WP_008942272.1">
    <property type="nucleotide sequence ID" value="NZ_BKQF01000079.1"/>
</dbReference>
<evidence type="ECO:0008006" key="6">
    <source>
        <dbReference type="Google" id="ProtNLM"/>
    </source>
</evidence>
<protein>
    <recommendedName>
        <fullName evidence="6">Transmembrane protein</fullName>
    </recommendedName>
</protein>
<feature type="transmembrane region" description="Helical" evidence="1">
    <location>
        <begin position="20"/>
        <end position="42"/>
    </location>
</feature>
<keyword evidence="1" id="KW-1133">Transmembrane helix</keyword>
<reference evidence="2 4" key="2">
    <citation type="submission" date="2019-12" db="EMBL/GenBank/DDBJ databases">
        <title>Acinetobacter haemolyticus comparative genomics.</title>
        <authorList>
            <person name="Castro-Jaimes S."/>
            <person name="Bello-Lopez E."/>
            <person name="Velazquez-Acosta C."/>
            <person name="Volkow-Fernandez P."/>
            <person name="Lozano-Zarain P."/>
            <person name="Castillo Ramirez S."/>
            <person name="Cevallos M.A."/>
        </authorList>
    </citation>
    <scope>NUCLEOTIDE SEQUENCE [LARGE SCALE GENOMIC DNA]</scope>
    <source>
        <strain evidence="2 4">AN10</strain>
    </source>
</reference>
<evidence type="ECO:0000313" key="4">
    <source>
        <dbReference type="Proteomes" id="UP000451048"/>
    </source>
</evidence>
<accession>A0A514TM56</accession>
<evidence type="ECO:0000313" key="2">
    <source>
        <dbReference type="EMBL" id="NAR72545.1"/>
    </source>
</evidence>
<keyword evidence="1" id="KW-0472">Membrane</keyword>
<dbReference type="Proteomes" id="UP000451048">
    <property type="component" value="Unassembled WGS sequence"/>
</dbReference>
<reference evidence="3 5" key="1">
    <citation type="submission" date="2018-08" db="EMBL/GenBank/DDBJ databases">
        <title>Analysis of the genomic diversity of Mexican Acinetobacter haemolyticus clinical isolates.</title>
        <authorList>
            <person name="Castro-Jaimes S."/>
            <person name="Cevallos M.A."/>
        </authorList>
    </citation>
    <scope>NUCLEOTIDE SEQUENCE [LARGE SCALE GENOMIC DNA]</scope>
    <source>
        <strain evidence="3 5">AN43</strain>
    </source>
</reference>